<organism evidence="3 4">
    <name type="scientific">Durusdinium trenchii</name>
    <dbReference type="NCBI Taxonomy" id="1381693"/>
    <lineage>
        <taxon>Eukaryota</taxon>
        <taxon>Sar</taxon>
        <taxon>Alveolata</taxon>
        <taxon>Dinophyceae</taxon>
        <taxon>Suessiales</taxon>
        <taxon>Symbiodiniaceae</taxon>
        <taxon>Durusdinium</taxon>
    </lineage>
</organism>
<dbReference type="InterPro" id="IPR001466">
    <property type="entry name" value="Beta-lactam-related"/>
</dbReference>
<dbReference type="InterPro" id="IPR050789">
    <property type="entry name" value="Diverse_Enzym_Activities"/>
</dbReference>
<comment type="caution">
    <text evidence="3">The sequence shown here is derived from an EMBL/GenBank/DDBJ whole genome shotgun (WGS) entry which is preliminary data.</text>
</comment>
<keyword evidence="1" id="KW-0175">Coiled coil</keyword>
<dbReference type="PANTHER" id="PTHR43283:SF3">
    <property type="entry name" value="BETA-LACTAMASE FAMILY PROTEIN (AFU_ORTHOLOGUE AFUA_5G07500)"/>
    <property type="match status" value="1"/>
</dbReference>
<evidence type="ECO:0000256" key="1">
    <source>
        <dbReference type="SAM" id="Coils"/>
    </source>
</evidence>
<gene>
    <name evidence="3" type="ORF">CCMP2556_LOCUS53518</name>
</gene>
<evidence type="ECO:0000313" key="3">
    <source>
        <dbReference type="EMBL" id="CAK9115769.1"/>
    </source>
</evidence>
<keyword evidence="4" id="KW-1185">Reference proteome</keyword>
<feature type="non-terminal residue" evidence="3">
    <location>
        <position position="1"/>
    </location>
</feature>
<name>A0ABP0SU46_9DINO</name>
<dbReference type="InterPro" id="IPR012338">
    <property type="entry name" value="Beta-lactam/transpept-like"/>
</dbReference>
<reference evidence="3 4" key="1">
    <citation type="submission" date="2024-02" db="EMBL/GenBank/DDBJ databases">
        <authorList>
            <person name="Chen Y."/>
            <person name="Shah S."/>
            <person name="Dougan E. K."/>
            <person name="Thang M."/>
            <person name="Chan C."/>
        </authorList>
    </citation>
    <scope>NUCLEOTIDE SEQUENCE [LARGE SCALE GENOMIC DNA]</scope>
</reference>
<dbReference type="Proteomes" id="UP001642484">
    <property type="component" value="Unassembled WGS sequence"/>
</dbReference>
<sequence length="901" mass="102616">ALGSPRAWNEWLQHTLRNSEADVTHQASEHATLMQENLELIRSRESSAWQSQCLQNELGKRKVLQEERVNVLHLELEWCDELVETLVGMQRRVYETEGLQGETNHDILEWQSELKVAEGLQQSTAEEATAHRWAALLWRHHQQAWRVRKEEATAAVARKAEEEQEVVDHMKAALQQMESCHAGGNQGTTSELMRASHWLRRAPDIADKVLKAEDRLKKERNAVIVTKDAIWAFSHDVAQKIKLVQQQQHLHLEEAELVDQVERLREGDTVVSDLGRSLMLAEREAAKNAEEVLATGRRQLQEQLHFSKEKLAAKEVQVDQLLVASTLKEEEIAKKRAKLQEETQREMRNAEQASAAAGGLVSRREEIVHECDELREMKAQMLETQRSIDARKTALLKETTAEKDRGRAWDTKLRQSAFEVRDLRKTLEEEEGLYHESVSALERQKLSKSELSGLKQLKDAMTFASYSLRGSGNQLLARRSLHSSSSTSSREEILVEELHAAENLHMEARKQVVEMRAELKRLHADATQQSSAGKLAEGAIQDAAAESPLRRQQRLREDRKAAVRLQGEYRRRSEERNARAQAVQAAEQKKDLWIMAMQEVERGTVGLHDPVNKYLDYWTKDGNDPRSRVTLFHLLSFQSGYTFGLRKFDSCWLKPLSNFSACVERLYHSFPLGAEPGTVWDYNEFHNQVAAAVLEKALGRPLGTFLSEDLRSWNMTHSHYADHFGPGGPDVSGDLVSTAMDYEQFMVRYFGGRLVSNKTMHFMEEDHMPKRCSWSSLPMVMPQGHYGIGNWWVCPNVFPGLHHTNLGPLPQRCRESQVHSDPGIFGFWPVWDRRLGYWLLFAMAGVPVVADVKAELLQLALKPFIDRAVNGTAEADASNLTEILSWEKLVADLQPSAPVLV</sequence>
<accession>A0ABP0SU46</accession>
<evidence type="ECO:0000313" key="4">
    <source>
        <dbReference type="Proteomes" id="UP001642484"/>
    </source>
</evidence>
<dbReference type="PANTHER" id="PTHR43283">
    <property type="entry name" value="BETA-LACTAMASE-RELATED"/>
    <property type="match status" value="1"/>
</dbReference>
<dbReference type="Gene3D" id="3.40.710.10">
    <property type="entry name" value="DD-peptidase/beta-lactamase superfamily"/>
    <property type="match status" value="1"/>
</dbReference>
<evidence type="ECO:0000259" key="2">
    <source>
        <dbReference type="Pfam" id="PF00144"/>
    </source>
</evidence>
<dbReference type="EMBL" id="CAXAMN010028239">
    <property type="protein sequence ID" value="CAK9115769.1"/>
    <property type="molecule type" value="Genomic_DNA"/>
</dbReference>
<protein>
    <recommendedName>
        <fullName evidence="2">Beta-lactamase-related domain-containing protein</fullName>
    </recommendedName>
</protein>
<feature type="domain" description="Beta-lactamase-related" evidence="2">
    <location>
        <begin position="594"/>
        <end position="764"/>
    </location>
</feature>
<feature type="coiled-coil region" evidence="1">
    <location>
        <begin position="297"/>
        <end position="356"/>
    </location>
</feature>
<feature type="coiled-coil region" evidence="1">
    <location>
        <begin position="498"/>
        <end position="525"/>
    </location>
</feature>
<dbReference type="SUPFAM" id="SSF56601">
    <property type="entry name" value="beta-lactamase/transpeptidase-like"/>
    <property type="match status" value="1"/>
</dbReference>
<proteinExistence type="predicted"/>
<dbReference type="Pfam" id="PF00144">
    <property type="entry name" value="Beta-lactamase"/>
    <property type="match status" value="1"/>
</dbReference>